<comment type="caution">
    <text evidence="1">The sequence shown here is derived from an EMBL/GenBank/DDBJ whole genome shotgun (WGS) entry which is preliminary data.</text>
</comment>
<dbReference type="Gene3D" id="3.40.50.1010">
    <property type="entry name" value="5'-nuclease"/>
    <property type="match status" value="1"/>
</dbReference>
<organism evidence="1 2">
    <name type="scientific">Leptospira noguchii str. 2007001578</name>
    <dbReference type="NCBI Taxonomy" id="1049974"/>
    <lineage>
        <taxon>Bacteria</taxon>
        <taxon>Pseudomonadati</taxon>
        <taxon>Spirochaetota</taxon>
        <taxon>Spirochaetia</taxon>
        <taxon>Leptospirales</taxon>
        <taxon>Leptospiraceae</taxon>
        <taxon>Leptospira</taxon>
    </lineage>
</organism>
<evidence type="ECO:0000313" key="2">
    <source>
        <dbReference type="Proteomes" id="UP000012099"/>
    </source>
</evidence>
<name>A0ABP2T6N8_9LEPT</name>
<keyword evidence="2" id="KW-1185">Reference proteome</keyword>
<dbReference type="Proteomes" id="UP000012099">
    <property type="component" value="Unassembled WGS sequence"/>
</dbReference>
<reference evidence="1 2" key="1">
    <citation type="submission" date="2013-01" db="EMBL/GenBank/DDBJ databases">
        <authorList>
            <person name="Harkins D.M."/>
            <person name="Durkin A.S."/>
            <person name="Brinkac L.M."/>
            <person name="Haft D.H."/>
            <person name="Selengut J.D."/>
            <person name="Sanka R."/>
            <person name="DePew J."/>
            <person name="Purushe J."/>
            <person name="Whelen A.C."/>
            <person name="Vinetz J.M."/>
            <person name="Sutton G.G."/>
            <person name="Nierman W.C."/>
            <person name="Fouts D.E."/>
        </authorList>
    </citation>
    <scope>NUCLEOTIDE SEQUENCE [LARGE SCALE GENOMIC DNA]</scope>
    <source>
        <strain evidence="1 2">2007001578</strain>
    </source>
</reference>
<protein>
    <submittedName>
        <fullName evidence="1">Toxin-antitoxin system, toxin component, PIN family</fullName>
    </submittedName>
</protein>
<sequence length="40" mass="4698">MKKYSNLLMDLADVSLMCIAEREKIEQIISIDKDFSIYKT</sequence>
<evidence type="ECO:0000313" key="1">
    <source>
        <dbReference type="EMBL" id="EMM99975.1"/>
    </source>
</evidence>
<accession>A0ABP2T6N8</accession>
<dbReference type="EMBL" id="AHMH02000105">
    <property type="protein sequence ID" value="EMM99975.1"/>
    <property type="molecule type" value="Genomic_DNA"/>
</dbReference>
<proteinExistence type="predicted"/>
<gene>
    <name evidence="1" type="ORF">LEP1GSC035_3575</name>
</gene>